<dbReference type="OrthoDB" id="9176717at2"/>
<feature type="domain" description="Membrane transport protein MMPL" evidence="7">
    <location>
        <begin position="62"/>
        <end position="378"/>
    </location>
</feature>
<feature type="transmembrane region" description="Helical" evidence="6">
    <location>
        <begin position="354"/>
        <end position="377"/>
    </location>
</feature>
<keyword evidence="5 6" id="KW-0472">Membrane</keyword>
<comment type="caution">
    <text evidence="8">The sequence shown here is derived from an EMBL/GenBank/DDBJ whole genome shotgun (WGS) entry which is preliminary data.</text>
</comment>
<feature type="transmembrane region" description="Helical" evidence="6">
    <location>
        <begin position="280"/>
        <end position="303"/>
    </location>
</feature>
<keyword evidence="4 6" id="KW-1133">Transmembrane helix</keyword>
<dbReference type="AlphaFoldDB" id="A0A119CX15"/>
<feature type="transmembrane region" description="Helical" evidence="6">
    <location>
        <begin position="23"/>
        <end position="43"/>
    </location>
</feature>
<dbReference type="Proteomes" id="UP000064243">
    <property type="component" value="Unassembled WGS sequence"/>
</dbReference>
<protein>
    <submittedName>
        <fullName evidence="8">RND transporter</fullName>
    </submittedName>
</protein>
<dbReference type="EMBL" id="LDUG01000015">
    <property type="protein sequence ID" value="KVW97529.1"/>
    <property type="molecule type" value="Genomic_DNA"/>
</dbReference>
<dbReference type="InterPro" id="IPR050545">
    <property type="entry name" value="Mycobact_MmpL"/>
</dbReference>
<feature type="domain" description="Membrane transport protein MMPL" evidence="7">
    <location>
        <begin position="458"/>
        <end position="774"/>
    </location>
</feature>
<dbReference type="SUPFAM" id="SSF82866">
    <property type="entry name" value="Multidrug efflux transporter AcrB transmembrane domain"/>
    <property type="match status" value="2"/>
</dbReference>
<dbReference type="PANTHER" id="PTHR33406:SF10">
    <property type="entry name" value="SSD DOMAIN-CONTAINING PROTEIN"/>
    <property type="match status" value="1"/>
</dbReference>
<keyword evidence="2" id="KW-1003">Cell membrane</keyword>
<evidence type="ECO:0000256" key="3">
    <source>
        <dbReference type="ARBA" id="ARBA00022692"/>
    </source>
</evidence>
<keyword evidence="3 6" id="KW-0812">Transmembrane</keyword>
<accession>A0A119CX15</accession>
<gene>
    <name evidence="8" type="ORF">ABW22_03825</name>
</gene>
<reference evidence="8 9" key="1">
    <citation type="journal article" date="2015" name="Appl. Environ. Microbiol.">
        <title>Aerobic and Anaerobic Thiosulfate Oxidation by a Cold-Adapted, Subglacial Chemoautotroph.</title>
        <authorList>
            <person name="Harrold Z.R."/>
            <person name="Skidmore M.L."/>
            <person name="Hamilton T.L."/>
            <person name="Desch L."/>
            <person name="Amada K."/>
            <person name="van Gelder W."/>
            <person name="Glover K."/>
            <person name="Roden E.E."/>
            <person name="Boyd E.S."/>
        </authorList>
    </citation>
    <scope>NUCLEOTIDE SEQUENCE [LARGE SCALE GENOMIC DNA]</scope>
    <source>
        <strain evidence="8 9">RG</strain>
    </source>
</reference>
<feature type="transmembrane region" description="Helical" evidence="6">
    <location>
        <begin position="622"/>
        <end position="638"/>
    </location>
</feature>
<feature type="transmembrane region" description="Helical" evidence="6">
    <location>
        <begin position="411"/>
        <end position="431"/>
    </location>
</feature>
<organism evidence="8 9">
    <name type="scientific">Thiobacillus denitrificans</name>
    <dbReference type="NCBI Taxonomy" id="36861"/>
    <lineage>
        <taxon>Bacteria</taxon>
        <taxon>Pseudomonadati</taxon>
        <taxon>Pseudomonadota</taxon>
        <taxon>Betaproteobacteria</taxon>
        <taxon>Nitrosomonadales</taxon>
        <taxon>Thiobacillaceae</taxon>
        <taxon>Thiobacillus</taxon>
    </lineage>
</organism>
<dbReference type="PATRIC" id="fig|36861.3.peg.216"/>
<evidence type="ECO:0000259" key="7">
    <source>
        <dbReference type="Pfam" id="PF03176"/>
    </source>
</evidence>
<dbReference type="InterPro" id="IPR004869">
    <property type="entry name" value="MMPL_dom"/>
</dbReference>
<dbReference type="PANTHER" id="PTHR33406">
    <property type="entry name" value="MEMBRANE PROTEIN MJ1562-RELATED"/>
    <property type="match status" value="1"/>
</dbReference>
<evidence type="ECO:0000256" key="2">
    <source>
        <dbReference type="ARBA" id="ARBA00022475"/>
    </source>
</evidence>
<dbReference type="GO" id="GO:0005886">
    <property type="term" value="C:plasma membrane"/>
    <property type="evidence" value="ECO:0007669"/>
    <property type="project" value="UniProtKB-SubCell"/>
</dbReference>
<evidence type="ECO:0000256" key="6">
    <source>
        <dbReference type="SAM" id="Phobius"/>
    </source>
</evidence>
<evidence type="ECO:0000256" key="4">
    <source>
        <dbReference type="ARBA" id="ARBA00022989"/>
    </source>
</evidence>
<proteinExistence type="predicted"/>
<evidence type="ECO:0000256" key="1">
    <source>
        <dbReference type="ARBA" id="ARBA00004651"/>
    </source>
</evidence>
<sequence length="795" mass="86493">MNPSQEHQGRLFRFVEFCIRRRVLVVAVIALITALMAVLAVRIEIKTVFDDLLPANHPYIKVHEQFKQNFGGSNLVSIMLEVEDGDIFKPAVLSKVQKVTQDLQYIEGVNQFQIISLAAKKAKEVRASTEGIDIKPLMWPSVPQSAEDVAKLKEAVLHNPLIYGAYVSRDLKAALITVDFYDKEVRYDRIFDQIGKIARSVEGDGVAVRVVGEPMLYGWVNHYLPETGRIFLITIAALIVLLFFTARTWRGTLLPLLAGVVSAVWALGAARLAGLHLDPLVIVVAFLISARAISHSVQLVIHYDDELAKGAPDSTAAAKAAMTALFKPGMLGVIADAGCMIVVILTPIPLLQKVAVIGTVWVSTIAVSACVLTPVLLSWIRKPNSYAHPVNIQPVLRWLLQRCIGVATTRARYVVIALTAVLFVASGIYAFNLKVGDANPGSPILWGDSRYNLDAAAINQRFAGADRMFVVVSGAGTDSLKEPKALATMAAFQAFMENQPEVGGTVSMADLVPVMKRILREGNPRYEEFGANSGENGEILYLFTSGTDPGDIDRFVEPQYKDASVTIFFRDHKGETIRTAVSRVEEFAQKHPDSPVRFQLAGGLIGVLAAANEIILAKQIESIALALLVLVICCAVAYRSLAAGMFFMVPVLLSNTLTFAFMAWMGIGMNVNTLPIAALGIGLGVDYAFYVVDEIREELHKGNTLFGSIERSLLSAGRGVLVTAATLITSVVIWYFSSIRFQAEMGMLMALWLFISAASSLLLMPALVVVLKPAFVFKRGVRKQAETGVQATATA</sequence>
<feature type="transmembrane region" description="Helical" evidence="6">
    <location>
        <begin position="749"/>
        <end position="771"/>
    </location>
</feature>
<evidence type="ECO:0000256" key="5">
    <source>
        <dbReference type="ARBA" id="ARBA00023136"/>
    </source>
</evidence>
<name>A0A119CX15_THIDE</name>
<feature type="transmembrane region" description="Helical" evidence="6">
    <location>
        <begin position="228"/>
        <end position="246"/>
    </location>
</feature>
<feature type="transmembrane region" description="Helical" evidence="6">
    <location>
        <begin position="253"/>
        <end position="274"/>
    </location>
</feature>
<dbReference type="Pfam" id="PF03176">
    <property type="entry name" value="MMPL"/>
    <property type="match status" value="2"/>
</dbReference>
<feature type="transmembrane region" description="Helical" evidence="6">
    <location>
        <begin position="713"/>
        <end position="737"/>
    </location>
</feature>
<evidence type="ECO:0000313" key="8">
    <source>
        <dbReference type="EMBL" id="KVW97529.1"/>
    </source>
</evidence>
<keyword evidence="9" id="KW-1185">Reference proteome</keyword>
<comment type="subcellular location">
    <subcellularLocation>
        <location evidence="1">Cell membrane</location>
        <topology evidence="1">Multi-pass membrane protein</topology>
    </subcellularLocation>
</comment>
<dbReference type="RefSeq" id="WP_059752106.1">
    <property type="nucleotide sequence ID" value="NZ_LDUG01000015.1"/>
</dbReference>
<evidence type="ECO:0000313" key="9">
    <source>
        <dbReference type="Proteomes" id="UP000064243"/>
    </source>
</evidence>
<dbReference type="Gene3D" id="1.20.1640.10">
    <property type="entry name" value="Multidrug efflux transporter AcrB transmembrane domain"/>
    <property type="match status" value="2"/>
</dbReference>
<feature type="transmembrane region" description="Helical" evidence="6">
    <location>
        <begin position="324"/>
        <end position="348"/>
    </location>
</feature>